<comment type="subcellular location">
    <subcellularLocation>
        <location evidence="1">Membrane</location>
    </subcellularLocation>
</comment>
<dbReference type="AlphaFoldDB" id="A0A4P9YEV6"/>
<dbReference type="PROSITE" id="PS51469">
    <property type="entry name" value="SUN"/>
    <property type="match status" value="1"/>
</dbReference>
<sequence length="175" mass="19609">MEKYTKDSIGHFDYALASTGTKIVKSLTTSDYHSPNNFVSRWFNLGIKGKPPITALTPDVSFGNCWSFHNDKGVLTIALGKSTIPTDFTIDHISQNLTLDISSAPKNISVYGFNKESDKVLLSSFIFDPHLNPTQSFPASNILDKPVKFIQLQIHSNHGNKDFTCLYRFRVHSIK</sequence>
<evidence type="ECO:0000313" key="6">
    <source>
        <dbReference type="EMBL" id="RKP17111.1"/>
    </source>
</evidence>
<dbReference type="Gene3D" id="2.60.120.260">
    <property type="entry name" value="Galactose-binding domain-like"/>
    <property type="match status" value="1"/>
</dbReference>
<dbReference type="SUPFAM" id="SSF49785">
    <property type="entry name" value="Galactose-binding domain-like"/>
    <property type="match status" value="1"/>
</dbReference>
<organism evidence="6 7">
    <name type="scientific">Rozella allomycis (strain CSF55)</name>
    <dbReference type="NCBI Taxonomy" id="988480"/>
    <lineage>
        <taxon>Eukaryota</taxon>
        <taxon>Fungi</taxon>
        <taxon>Fungi incertae sedis</taxon>
        <taxon>Cryptomycota</taxon>
        <taxon>Cryptomycota incertae sedis</taxon>
        <taxon>Rozella</taxon>
    </lineage>
</organism>
<keyword evidence="4" id="KW-0472">Membrane</keyword>
<evidence type="ECO:0000259" key="5">
    <source>
        <dbReference type="PROSITE" id="PS51469"/>
    </source>
</evidence>
<accession>A0A4P9YEV6</accession>
<dbReference type="InterPro" id="IPR008979">
    <property type="entry name" value="Galactose-bd-like_sf"/>
</dbReference>
<keyword evidence="3" id="KW-1133">Transmembrane helix</keyword>
<dbReference type="PANTHER" id="PTHR12911">
    <property type="entry name" value="SAD1/UNC-84-LIKE PROTEIN-RELATED"/>
    <property type="match status" value="1"/>
</dbReference>
<dbReference type="InterPro" id="IPR045119">
    <property type="entry name" value="SUN1-5"/>
</dbReference>
<dbReference type="GO" id="GO:0034993">
    <property type="term" value="C:meiotic nuclear membrane microtubule tethering complex"/>
    <property type="evidence" value="ECO:0007669"/>
    <property type="project" value="TreeGrafter"/>
</dbReference>
<evidence type="ECO:0000313" key="7">
    <source>
        <dbReference type="Proteomes" id="UP000281549"/>
    </source>
</evidence>
<evidence type="ECO:0000256" key="4">
    <source>
        <dbReference type="ARBA" id="ARBA00023136"/>
    </source>
</evidence>
<feature type="domain" description="SUN" evidence="5">
    <location>
        <begin position="20"/>
        <end position="175"/>
    </location>
</feature>
<dbReference type="PANTHER" id="PTHR12911:SF8">
    <property type="entry name" value="KLAROID PROTEIN-RELATED"/>
    <property type="match status" value="1"/>
</dbReference>
<evidence type="ECO:0000256" key="3">
    <source>
        <dbReference type="ARBA" id="ARBA00022989"/>
    </source>
</evidence>
<dbReference type="EMBL" id="ML006023">
    <property type="protein sequence ID" value="RKP17111.1"/>
    <property type="molecule type" value="Genomic_DNA"/>
</dbReference>
<evidence type="ECO:0000256" key="2">
    <source>
        <dbReference type="ARBA" id="ARBA00022692"/>
    </source>
</evidence>
<reference evidence="7" key="1">
    <citation type="journal article" date="2018" name="Nat. Microbiol.">
        <title>Leveraging single-cell genomics to expand the fungal tree of life.</title>
        <authorList>
            <person name="Ahrendt S.R."/>
            <person name="Quandt C.A."/>
            <person name="Ciobanu D."/>
            <person name="Clum A."/>
            <person name="Salamov A."/>
            <person name="Andreopoulos B."/>
            <person name="Cheng J.F."/>
            <person name="Woyke T."/>
            <person name="Pelin A."/>
            <person name="Henrissat B."/>
            <person name="Reynolds N.K."/>
            <person name="Benny G.L."/>
            <person name="Smith M.E."/>
            <person name="James T.Y."/>
            <person name="Grigoriev I.V."/>
        </authorList>
    </citation>
    <scope>NUCLEOTIDE SEQUENCE [LARGE SCALE GENOMIC DNA]</scope>
    <source>
        <strain evidence="7">CSF55</strain>
    </source>
</reference>
<gene>
    <name evidence="6" type="ORF">ROZALSC1DRAFT_16738</name>
</gene>
<protein>
    <recommendedName>
        <fullName evidence="5">SUN domain-containing protein</fullName>
    </recommendedName>
</protein>
<dbReference type="InterPro" id="IPR012919">
    <property type="entry name" value="SUN_dom"/>
</dbReference>
<keyword evidence="2" id="KW-0812">Transmembrane</keyword>
<dbReference type="Proteomes" id="UP000281549">
    <property type="component" value="Unassembled WGS sequence"/>
</dbReference>
<name>A0A4P9YEV6_ROZAC</name>
<dbReference type="GO" id="GO:0043495">
    <property type="term" value="F:protein-membrane adaptor activity"/>
    <property type="evidence" value="ECO:0007669"/>
    <property type="project" value="TreeGrafter"/>
</dbReference>
<proteinExistence type="predicted"/>
<evidence type="ECO:0000256" key="1">
    <source>
        <dbReference type="ARBA" id="ARBA00004370"/>
    </source>
</evidence>
<dbReference type="Pfam" id="PF07738">
    <property type="entry name" value="Sad1_UNC"/>
    <property type="match status" value="1"/>
</dbReference>